<dbReference type="Gene3D" id="2.40.50.140">
    <property type="entry name" value="Nucleic acid-binding proteins"/>
    <property type="match status" value="2"/>
</dbReference>
<evidence type="ECO:0000313" key="12">
    <source>
        <dbReference type="EMBL" id="SPT69210.1"/>
    </source>
</evidence>
<keyword evidence="7" id="KW-0269">Exonuclease</keyword>
<dbReference type="AlphaFoldDB" id="A0A2X0VND2"/>
<dbReference type="InterPro" id="IPR011129">
    <property type="entry name" value="CSD"/>
</dbReference>
<feature type="domain" description="Cold-shock" evidence="10">
    <location>
        <begin position="23"/>
        <end position="80"/>
    </location>
</feature>
<evidence type="ECO:0000256" key="2">
    <source>
        <dbReference type="ARBA" id="ARBA00004496"/>
    </source>
</evidence>
<accession>A0A2X0VND2</accession>
<proteinExistence type="inferred from homology"/>
<dbReference type="InterPro" id="IPR050180">
    <property type="entry name" value="RNR_Ribonuclease"/>
</dbReference>
<dbReference type="Pfam" id="PF08206">
    <property type="entry name" value="OB_RNB"/>
    <property type="match status" value="1"/>
</dbReference>
<sequence length="664" mass="74743">MLLDDPALRALKQKFDSEKVKKEGIVKSTDRGFGFLETSDRESFFITPNNMRSLMHGDKISAVIETDDKGKSQAVPEKLVEPVLKRFVGRASFNQGKMYVTVDSPTIKNFIVCEDKRKNKNQKIEHGDWLICSLTSHAMEKKGFKAIVKEFITTADDPKAPWTVSLRRLDLPLYAPESDKEFTFNANELEREDLTALPFVTIDSEKTLDMDDALYIQKDGDNFILYVAIADPTAYIAEDSELDKESARRAFSIYLPGRDIPMLPRALSEDLCSLKYNEVRAAIVAKIPVTADGTIECEKTVFSLANIKSQGKLIYNYVSDYIENGDSSRFNPDPTIKAVLDNLIEFTKARDSYRSTHCATFKNRPDYDFVLTEDGALDHIEVNTRRIANQIVEESMITANIAAGTILAQTLGSGIFNIHKGFDFSYKKEIAELLEQEHVPDLTLQDLETIEGFSALRRFAMEHNNNYLDGRIRRLQEYSQISNKPGPHFALGTQFYATWTSPIRKYGDMINHRLIKSILLKSEHPKMPDEDTLSSMNMARRLNRSAERDVKDWLYVDYLYNDFKNGTAFKAEVIDIMRSGVRATLIDNGAFIFIPASTFATAKDDVEFKSAIGVITAHGNVALKLGDTIDIKIIDINKATRSIVGAPLVGLQGVVLPDPTQNGR</sequence>
<dbReference type="NCBIfam" id="TIGR02062">
    <property type="entry name" value="RNase_B"/>
    <property type="match status" value="1"/>
</dbReference>
<dbReference type="InterPro" id="IPR012340">
    <property type="entry name" value="NA-bd_OB-fold"/>
</dbReference>
<dbReference type="SMART" id="SM00357">
    <property type="entry name" value="CSP"/>
    <property type="match status" value="1"/>
</dbReference>
<comment type="similarity">
    <text evidence="3">Belongs to the RNR ribonuclease family. RNase II subfamily.</text>
</comment>
<dbReference type="NCBIfam" id="NF003455">
    <property type="entry name" value="PRK05054.1"/>
    <property type="match status" value="1"/>
</dbReference>
<dbReference type="InterPro" id="IPR001900">
    <property type="entry name" value="RNase_II/R"/>
</dbReference>
<dbReference type="SMART" id="SM00955">
    <property type="entry name" value="RNB"/>
    <property type="match status" value="1"/>
</dbReference>
<keyword evidence="4" id="KW-0963">Cytoplasm</keyword>
<dbReference type="InterPro" id="IPR013223">
    <property type="entry name" value="RNase_B_OB_dom"/>
</dbReference>
<comment type="subcellular location">
    <subcellularLocation>
        <location evidence="2">Cytoplasm</location>
    </subcellularLocation>
</comment>
<evidence type="ECO:0000256" key="7">
    <source>
        <dbReference type="ARBA" id="ARBA00022839"/>
    </source>
</evidence>
<keyword evidence="13" id="KW-1185">Reference proteome</keyword>
<dbReference type="Pfam" id="PF00773">
    <property type="entry name" value="RNB"/>
    <property type="match status" value="1"/>
</dbReference>
<evidence type="ECO:0000256" key="5">
    <source>
        <dbReference type="ARBA" id="ARBA00022722"/>
    </source>
</evidence>
<dbReference type="SUPFAM" id="SSF50249">
    <property type="entry name" value="Nucleic acid-binding proteins"/>
    <property type="match status" value="3"/>
</dbReference>
<evidence type="ECO:0000313" key="13">
    <source>
        <dbReference type="Proteomes" id="UP000250086"/>
    </source>
</evidence>
<dbReference type="PANTHER" id="PTHR23355">
    <property type="entry name" value="RIBONUCLEASE"/>
    <property type="match status" value="1"/>
</dbReference>
<dbReference type="EMBL" id="UAPV01000001">
    <property type="protein sequence ID" value="SPT69210.1"/>
    <property type="molecule type" value="Genomic_DNA"/>
</dbReference>
<dbReference type="GO" id="GO:0005829">
    <property type="term" value="C:cytosol"/>
    <property type="evidence" value="ECO:0007669"/>
    <property type="project" value="TreeGrafter"/>
</dbReference>
<evidence type="ECO:0000256" key="6">
    <source>
        <dbReference type="ARBA" id="ARBA00022801"/>
    </source>
</evidence>
<name>A0A2X0VND2_9GAMM</name>
<dbReference type="Pfam" id="PF00575">
    <property type="entry name" value="S1"/>
    <property type="match status" value="1"/>
</dbReference>
<dbReference type="InterPro" id="IPR022966">
    <property type="entry name" value="RNase_II/R_CS"/>
</dbReference>
<evidence type="ECO:0000256" key="3">
    <source>
        <dbReference type="ARBA" id="ARBA00009925"/>
    </source>
</evidence>
<dbReference type="RefSeq" id="WP_113743396.1">
    <property type="nucleotide sequence ID" value="NZ_UAPU01000007.1"/>
</dbReference>
<dbReference type="InterPro" id="IPR011804">
    <property type="entry name" value="RNase_II"/>
</dbReference>
<dbReference type="Gene3D" id="2.40.50.640">
    <property type="match status" value="1"/>
</dbReference>
<dbReference type="PROSITE" id="PS01175">
    <property type="entry name" value="RIBONUCLEASE_II"/>
    <property type="match status" value="1"/>
</dbReference>
<keyword evidence="8" id="KW-0694">RNA-binding</keyword>
<dbReference type="Proteomes" id="UP000250086">
    <property type="component" value="Unassembled WGS sequence"/>
</dbReference>
<dbReference type="PANTHER" id="PTHR23355:SF37">
    <property type="entry name" value="EXORIBONUCLEASE 2"/>
    <property type="match status" value="1"/>
</dbReference>
<organism evidence="12 13">
    <name type="scientific">Anaerobiospirillum thomasii</name>
    <dbReference type="NCBI Taxonomy" id="179995"/>
    <lineage>
        <taxon>Bacteria</taxon>
        <taxon>Pseudomonadati</taxon>
        <taxon>Pseudomonadota</taxon>
        <taxon>Gammaproteobacteria</taxon>
        <taxon>Aeromonadales</taxon>
        <taxon>Succinivibrionaceae</taxon>
        <taxon>Anaerobiospirillum</taxon>
    </lineage>
</organism>
<dbReference type="InterPro" id="IPR003029">
    <property type="entry name" value="S1_domain"/>
</dbReference>
<gene>
    <name evidence="12" type="primary">rnb</name>
    <name evidence="12" type="ORF">NCTC13093_00574</name>
</gene>
<evidence type="ECO:0000256" key="8">
    <source>
        <dbReference type="ARBA" id="ARBA00022884"/>
    </source>
</evidence>
<evidence type="ECO:0000259" key="11">
    <source>
        <dbReference type="SMART" id="SM00955"/>
    </source>
</evidence>
<reference evidence="12 13" key="1">
    <citation type="submission" date="2018-06" db="EMBL/GenBank/DDBJ databases">
        <authorList>
            <consortium name="Pathogen Informatics"/>
            <person name="Doyle S."/>
        </authorList>
    </citation>
    <scope>NUCLEOTIDE SEQUENCE [LARGE SCALE GENOMIC DNA]</scope>
    <source>
        <strain evidence="12 13">NCTC13093</strain>
    </source>
</reference>
<dbReference type="GO" id="GO:0006402">
    <property type="term" value="P:mRNA catabolic process"/>
    <property type="evidence" value="ECO:0007669"/>
    <property type="project" value="TreeGrafter"/>
</dbReference>
<dbReference type="GO" id="GO:0003723">
    <property type="term" value="F:RNA binding"/>
    <property type="evidence" value="ECO:0007669"/>
    <property type="project" value="UniProtKB-KW"/>
</dbReference>
<dbReference type="NCBIfam" id="TIGR00358">
    <property type="entry name" value="3_prime_RNase"/>
    <property type="match status" value="1"/>
</dbReference>
<comment type="catalytic activity">
    <reaction evidence="1">
        <text>Exonucleolytic cleavage in the 3'- to 5'-direction to yield nucleoside 5'-phosphates.</text>
        <dbReference type="EC" id="3.1.13.1"/>
    </reaction>
</comment>
<evidence type="ECO:0000256" key="9">
    <source>
        <dbReference type="NCBIfam" id="TIGR02062"/>
    </source>
</evidence>
<feature type="domain" description="RNB" evidence="11">
    <location>
        <begin position="191"/>
        <end position="521"/>
    </location>
</feature>
<keyword evidence="5" id="KW-0540">Nuclease</keyword>
<evidence type="ECO:0000256" key="4">
    <source>
        <dbReference type="ARBA" id="ARBA00022490"/>
    </source>
</evidence>
<dbReference type="EC" id="3.1.13.1" evidence="9"/>
<dbReference type="InterPro" id="IPR004476">
    <property type="entry name" value="RNase_II/RNase_R"/>
</dbReference>
<dbReference type="GO" id="GO:0008859">
    <property type="term" value="F:exoribonuclease II activity"/>
    <property type="evidence" value="ECO:0007669"/>
    <property type="project" value="UniProtKB-UniRule"/>
</dbReference>
<evidence type="ECO:0000256" key="1">
    <source>
        <dbReference type="ARBA" id="ARBA00001849"/>
    </source>
</evidence>
<protein>
    <recommendedName>
        <fullName evidence="9">Exoribonuclease II</fullName>
        <ecNumber evidence="9">3.1.13.1</ecNumber>
    </recommendedName>
</protein>
<keyword evidence="6 12" id="KW-0378">Hydrolase</keyword>
<evidence type="ECO:0000259" key="10">
    <source>
        <dbReference type="SMART" id="SM00357"/>
    </source>
</evidence>